<evidence type="ECO:0000259" key="12">
    <source>
        <dbReference type="Pfam" id="PF01529"/>
    </source>
</evidence>
<dbReference type="PANTHER" id="PTHR22883:SF43">
    <property type="entry name" value="PALMITOYLTRANSFERASE APP"/>
    <property type="match status" value="1"/>
</dbReference>
<organism evidence="13 14">
    <name type="scientific">Tieghemostelium lacteum</name>
    <name type="common">Slime mold</name>
    <name type="synonym">Dictyostelium lacteum</name>
    <dbReference type="NCBI Taxonomy" id="361077"/>
    <lineage>
        <taxon>Eukaryota</taxon>
        <taxon>Amoebozoa</taxon>
        <taxon>Evosea</taxon>
        <taxon>Eumycetozoa</taxon>
        <taxon>Dictyostelia</taxon>
        <taxon>Dictyosteliales</taxon>
        <taxon>Raperosteliaceae</taxon>
        <taxon>Tieghemostelium</taxon>
    </lineage>
</organism>
<dbReference type="GO" id="GO:0019706">
    <property type="term" value="F:protein-cysteine S-palmitoyltransferase activity"/>
    <property type="evidence" value="ECO:0007669"/>
    <property type="project" value="UniProtKB-EC"/>
</dbReference>
<dbReference type="Proteomes" id="UP000076078">
    <property type="component" value="Unassembled WGS sequence"/>
</dbReference>
<keyword evidence="7" id="KW-0449">Lipoprotein</keyword>
<keyword evidence="4 10" id="KW-1133">Transmembrane helix</keyword>
<dbReference type="EMBL" id="LODT01000031">
    <property type="protein sequence ID" value="KYQ92056.1"/>
    <property type="molecule type" value="Genomic_DNA"/>
</dbReference>
<comment type="caution">
    <text evidence="13">The sequence shown here is derived from an EMBL/GenBank/DDBJ whole genome shotgun (WGS) entry which is preliminary data.</text>
</comment>
<keyword evidence="14" id="KW-1185">Reference proteome</keyword>
<evidence type="ECO:0000256" key="2">
    <source>
        <dbReference type="ARBA" id="ARBA00022679"/>
    </source>
</evidence>
<gene>
    <name evidence="13" type="ORF">DLAC_06893</name>
</gene>
<dbReference type="InterPro" id="IPR001594">
    <property type="entry name" value="Palmitoyltrfase_DHHC"/>
</dbReference>
<evidence type="ECO:0000313" key="14">
    <source>
        <dbReference type="Proteomes" id="UP000076078"/>
    </source>
</evidence>
<comment type="subcellular location">
    <subcellularLocation>
        <location evidence="1">Endomembrane system</location>
        <topology evidence="1">Multi-pass membrane protein</topology>
    </subcellularLocation>
</comment>
<dbReference type="PANTHER" id="PTHR22883">
    <property type="entry name" value="ZINC FINGER DHHC DOMAIN CONTAINING PROTEIN"/>
    <property type="match status" value="1"/>
</dbReference>
<keyword evidence="3 10" id="KW-0812">Transmembrane</keyword>
<feature type="compositionally biased region" description="Polar residues" evidence="11">
    <location>
        <begin position="64"/>
        <end position="78"/>
    </location>
</feature>
<evidence type="ECO:0000256" key="11">
    <source>
        <dbReference type="SAM" id="MobiDB-lite"/>
    </source>
</evidence>
<evidence type="ECO:0000256" key="1">
    <source>
        <dbReference type="ARBA" id="ARBA00004127"/>
    </source>
</evidence>
<reference evidence="13 14" key="1">
    <citation type="submission" date="2015-12" db="EMBL/GenBank/DDBJ databases">
        <title>Dictyostelia acquired genes for synthesis and detection of signals that induce cell-type specialization by lateral gene transfer from prokaryotes.</title>
        <authorList>
            <person name="Gloeckner G."/>
            <person name="Schaap P."/>
        </authorList>
    </citation>
    <scope>NUCLEOTIDE SEQUENCE [LARGE SCALE GENOMIC DNA]</scope>
    <source>
        <strain evidence="13 14">TK</strain>
    </source>
</reference>
<feature type="region of interest" description="Disordered" evidence="11">
    <location>
        <begin position="175"/>
        <end position="194"/>
    </location>
</feature>
<comment type="catalytic activity">
    <reaction evidence="9 10">
        <text>L-cysteinyl-[protein] + hexadecanoyl-CoA = S-hexadecanoyl-L-cysteinyl-[protein] + CoA</text>
        <dbReference type="Rhea" id="RHEA:36683"/>
        <dbReference type="Rhea" id="RHEA-COMP:10131"/>
        <dbReference type="Rhea" id="RHEA-COMP:11032"/>
        <dbReference type="ChEBI" id="CHEBI:29950"/>
        <dbReference type="ChEBI" id="CHEBI:57287"/>
        <dbReference type="ChEBI" id="CHEBI:57379"/>
        <dbReference type="ChEBI" id="CHEBI:74151"/>
        <dbReference type="EC" id="2.3.1.225"/>
    </reaction>
</comment>
<keyword evidence="8 10" id="KW-0012">Acyltransferase</keyword>
<feature type="compositionally biased region" description="Low complexity" evidence="11">
    <location>
        <begin position="270"/>
        <end position="282"/>
    </location>
</feature>
<dbReference type="AlphaFoldDB" id="A0A151ZDM2"/>
<dbReference type="STRING" id="361077.A0A151ZDM2"/>
<evidence type="ECO:0000256" key="5">
    <source>
        <dbReference type="ARBA" id="ARBA00023136"/>
    </source>
</evidence>
<dbReference type="PROSITE" id="PS50216">
    <property type="entry name" value="DHHC"/>
    <property type="match status" value="1"/>
</dbReference>
<evidence type="ECO:0000313" key="13">
    <source>
        <dbReference type="EMBL" id="KYQ92056.1"/>
    </source>
</evidence>
<keyword evidence="2 10" id="KW-0808">Transferase</keyword>
<feature type="region of interest" description="Disordered" evidence="11">
    <location>
        <begin position="259"/>
        <end position="294"/>
    </location>
</feature>
<feature type="domain" description="Palmitoyltransferase DHHC" evidence="12">
    <location>
        <begin position="94"/>
        <end position="247"/>
    </location>
</feature>
<dbReference type="GO" id="GO:0005783">
    <property type="term" value="C:endoplasmic reticulum"/>
    <property type="evidence" value="ECO:0007669"/>
    <property type="project" value="TreeGrafter"/>
</dbReference>
<feature type="region of interest" description="Disordered" evidence="11">
    <location>
        <begin position="49"/>
        <end position="78"/>
    </location>
</feature>
<sequence length="329" mass="36492">MKVSPSSIALLSSSQSTDQLDLISTTASRNNSSINNNGITAIDIEDSCDEDNSNTSTSDDTTNLSISPSSSMQFNEQQKPNKTVIVNNIPVIIKYCRTCKFYRSPRVSHCATCNNCVARFDHHCGWLGNCIGERNYRYFIVFLYSASLNTMFLFSMSIYHLVLIVNNSKPSDSTSFSSSSSSSSTSISSSSNSMEGPNALDFIFKSTRGIVLSALACLCVLISIGLLLLTVYHTKLILKNMTTHEDIYYSNFIDSTSSEQHKSSDNSGENNNNNNNNNNNDNTTAQPHTPLHPYNRGKMKNVVEIFFKPTFSFLNFLPSTLIHHNLIKN</sequence>
<feature type="compositionally biased region" description="Low complexity" evidence="11">
    <location>
        <begin position="175"/>
        <end position="193"/>
    </location>
</feature>
<proteinExistence type="inferred from homology"/>
<comment type="similarity">
    <text evidence="10">Belongs to the DHHC palmitoyltransferase family.</text>
</comment>
<evidence type="ECO:0000256" key="9">
    <source>
        <dbReference type="ARBA" id="ARBA00048048"/>
    </source>
</evidence>
<keyword evidence="5 10" id="KW-0472">Membrane</keyword>
<evidence type="ECO:0000256" key="4">
    <source>
        <dbReference type="ARBA" id="ARBA00022989"/>
    </source>
</evidence>
<evidence type="ECO:0000256" key="7">
    <source>
        <dbReference type="ARBA" id="ARBA00023288"/>
    </source>
</evidence>
<dbReference type="EC" id="2.3.1.225" evidence="10"/>
<name>A0A151ZDM2_TIELA</name>
<evidence type="ECO:0000256" key="8">
    <source>
        <dbReference type="ARBA" id="ARBA00023315"/>
    </source>
</evidence>
<dbReference type="InterPro" id="IPR039859">
    <property type="entry name" value="PFA4/ZDH16/20/ERF2-like"/>
</dbReference>
<accession>A0A151ZDM2</accession>
<dbReference type="GO" id="GO:0006612">
    <property type="term" value="P:protein targeting to membrane"/>
    <property type="evidence" value="ECO:0007669"/>
    <property type="project" value="TreeGrafter"/>
</dbReference>
<keyword evidence="6" id="KW-0564">Palmitate</keyword>
<dbReference type="GO" id="GO:0005794">
    <property type="term" value="C:Golgi apparatus"/>
    <property type="evidence" value="ECO:0007669"/>
    <property type="project" value="TreeGrafter"/>
</dbReference>
<dbReference type="InParanoid" id="A0A151ZDM2"/>
<dbReference type="Pfam" id="PF01529">
    <property type="entry name" value="DHHC"/>
    <property type="match status" value="1"/>
</dbReference>
<dbReference type="OrthoDB" id="4096362at2759"/>
<feature type="transmembrane region" description="Helical" evidence="10">
    <location>
        <begin position="210"/>
        <end position="232"/>
    </location>
</feature>
<feature type="compositionally biased region" description="Low complexity" evidence="11">
    <location>
        <begin position="53"/>
        <end position="63"/>
    </location>
</feature>
<evidence type="ECO:0000256" key="3">
    <source>
        <dbReference type="ARBA" id="ARBA00022692"/>
    </source>
</evidence>
<feature type="transmembrane region" description="Helical" evidence="10">
    <location>
        <begin position="138"/>
        <end position="162"/>
    </location>
</feature>
<evidence type="ECO:0000256" key="10">
    <source>
        <dbReference type="RuleBase" id="RU079119"/>
    </source>
</evidence>
<dbReference type="OMA" id="NVNHATH"/>
<protein>
    <recommendedName>
        <fullName evidence="10">Palmitoyltransferase</fullName>
        <ecNumber evidence="10">2.3.1.225</ecNumber>
    </recommendedName>
</protein>
<comment type="domain">
    <text evidence="10">The DHHC domain is required for palmitoyltransferase activity.</text>
</comment>
<evidence type="ECO:0000256" key="6">
    <source>
        <dbReference type="ARBA" id="ARBA00023139"/>
    </source>
</evidence>